<evidence type="ECO:0000313" key="3">
    <source>
        <dbReference type="Proteomes" id="UP000825729"/>
    </source>
</evidence>
<feature type="compositionally biased region" description="Low complexity" evidence="1">
    <location>
        <begin position="425"/>
        <end position="449"/>
    </location>
</feature>
<dbReference type="EMBL" id="JAINDJ010000005">
    <property type="protein sequence ID" value="KAG9447175.1"/>
    <property type="molecule type" value="Genomic_DNA"/>
</dbReference>
<proteinExistence type="predicted"/>
<reference evidence="2 3" key="1">
    <citation type="submission" date="2021-07" db="EMBL/GenBank/DDBJ databases">
        <title>The Aristolochia fimbriata genome: insights into angiosperm evolution, floral development and chemical biosynthesis.</title>
        <authorList>
            <person name="Jiao Y."/>
        </authorList>
    </citation>
    <scope>NUCLEOTIDE SEQUENCE [LARGE SCALE GENOMIC DNA]</scope>
    <source>
        <strain evidence="2">IBCAS-2021</strain>
        <tissue evidence="2">Leaf</tissue>
    </source>
</reference>
<dbReference type="Proteomes" id="UP000825729">
    <property type="component" value="Unassembled WGS sequence"/>
</dbReference>
<dbReference type="PANTHER" id="PTHR33527">
    <property type="entry name" value="OS07G0274300 PROTEIN"/>
    <property type="match status" value="1"/>
</dbReference>
<feature type="compositionally biased region" description="Basic and acidic residues" evidence="1">
    <location>
        <begin position="474"/>
        <end position="498"/>
    </location>
</feature>
<keyword evidence="3" id="KW-1185">Reference proteome</keyword>
<comment type="caution">
    <text evidence="2">The sequence shown here is derived from an EMBL/GenBank/DDBJ whole genome shotgun (WGS) entry which is preliminary data.</text>
</comment>
<feature type="compositionally biased region" description="Polar residues" evidence="1">
    <location>
        <begin position="201"/>
        <end position="224"/>
    </location>
</feature>
<feature type="region of interest" description="Disordered" evidence="1">
    <location>
        <begin position="330"/>
        <end position="412"/>
    </location>
</feature>
<dbReference type="AlphaFoldDB" id="A0AAV7EGI6"/>
<evidence type="ECO:0000256" key="1">
    <source>
        <dbReference type="SAM" id="MobiDB-lite"/>
    </source>
</evidence>
<feature type="region of interest" description="Disordered" evidence="1">
    <location>
        <begin position="425"/>
        <end position="509"/>
    </location>
</feature>
<feature type="compositionally biased region" description="Polar residues" evidence="1">
    <location>
        <begin position="358"/>
        <end position="388"/>
    </location>
</feature>
<feature type="compositionally biased region" description="Low complexity" evidence="1">
    <location>
        <begin position="403"/>
        <end position="412"/>
    </location>
</feature>
<sequence>MFAMYNAGAVPPWVSLPDLQAFYFMERSLFSRLVLQMRMDPSKSMRIVALWLLLEEDGQESVILRLLSLSSRLMASVVLEAEACLAVVLPEAVTSSADGLETTASVIGDWFTFSLIEERKDTLRHGITYYVENVFPSLFADILLKAAAARERAMALLEEHDPVEALSRLSLSDVPDIMDTGIISSTEVPASETVTGGGRSFASTSTNVGHSGTDDQGTTLSSQDPVFRSSLNPSARPWFPGKRTLFLTFSKGYPLSETDIIDFFTRRFGDCIESLRLQRTPRGNQPLFATLVLKSASLVQIVLMGQERVRFKIMGKHVMARLYVARNNRASSSSGSLQTHRHSERRPQREHLGLPSRGTASTSRTTWSTNDMPSPSLLQVPASTTWSSGKPPPSSVQVPARASWSTTSPSYSSVQVPVRSSWTTGVLSSSSLQVPARASRSTSMPSSSSGQVPTIMSWSTGSPSSSLSLQFPARADRAGSSRLEANRYKVDLDRKQRDYSSLSRHRREY</sequence>
<evidence type="ECO:0008006" key="4">
    <source>
        <dbReference type="Google" id="ProtNLM"/>
    </source>
</evidence>
<accession>A0AAV7EGI6</accession>
<feature type="compositionally biased region" description="Low complexity" evidence="1">
    <location>
        <begin position="457"/>
        <end position="468"/>
    </location>
</feature>
<evidence type="ECO:0000313" key="2">
    <source>
        <dbReference type="EMBL" id="KAG9447175.1"/>
    </source>
</evidence>
<dbReference type="PANTHER" id="PTHR33527:SF53">
    <property type="entry name" value="OS10G0561000 PROTEIN"/>
    <property type="match status" value="1"/>
</dbReference>
<feature type="region of interest" description="Disordered" evidence="1">
    <location>
        <begin position="190"/>
        <end position="224"/>
    </location>
</feature>
<name>A0AAV7EGI6_ARIFI</name>
<organism evidence="2 3">
    <name type="scientific">Aristolochia fimbriata</name>
    <name type="common">White veined hardy Dutchman's pipe vine</name>
    <dbReference type="NCBI Taxonomy" id="158543"/>
    <lineage>
        <taxon>Eukaryota</taxon>
        <taxon>Viridiplantae</taxon>
        <taxon>Streptophyta</taxon>
        <taxon>Embryophyta</taxon>
        <taxon>Tracheophyta</taxon>
        <taxon>Spermatophyta</taxon>
        <taxon>Magnoliopsida</taxon>
        <taxon>Magnoliidae</taxon>
        <taxon>Piperales</taxon>
        <taxon>Aristolochiaceae</taxon>
        <taxon>Aristolochia</taxon>
    </lineage>
</organism>
<gene>
    <name evidence="2" type="ORF">H6P81_013303</name>
</gene>
<protein>
    <recommendedName>
        <fullName evidence="4">RRM domain-containing protein</fullName>
    </recommendedName>
</protein>